<organism evidence="1 2">
    <name type="scientific">Lolium multiflorum</name>
    <name type="common">Italian ryegrass</name>
    <name type="synonym">Lolium perenne subsp. multiflorum</name>
    <dbReference type="NCBI Taxonomy" id="4521"/>
    <lineage>
        <taxon>Eukaryota</taxon>
        <taxon>Viridiplantae</taxon>
        <taxon>Streptophyta</taxon>
        <taxon>Embryophyta</taxon>
        <taxon>Tracheophyta</taxon>
        <taxon>Spermatophyta</taxon>
        <taxon>Magnoliopsida</taxon>
        <taxon>Liliopsida</taxon>
        <taxon>Poales</taxon>
        <taxon>Poaceae</taxon>
        <taxon>BOP clade</taxon>
        <taxon>Pooideae</taxon>
        <taxon>Poodae</taxon>
        <taxon>Poeae</taxon>
        <taxon>Poeae Chloroplast Group 2 (Poeae type)</taxon>
        <taxon>Loliodinae</taxon>
        <taxon>Loliinae</taxon>
        <taxon>Lolium</taxon>
    </lineage>
</organism>
<dbReference type="EMBL" id="JAUUTY010000003">
    <property type="protein sequence ID" value="KAK1666418.1"/>
    <property type="molecule type" value="Genomic_DNA"/>
</dbReference>
<sequence>MELLGRPLPLLCGGGLPLPLIERPTPLGPLLVLDSSLLRGELGLRLLRCRRGLRDHWDLLRNRSDNSGELGLVSGGGDNFVGHPLGCFHQGGVIRIKNAF</sequence>
<protein>
    <submittedName>
        <fullName evidence="1">Uncharacterized protein</fullName>
    </submittedName>
</protein>
<comment type="caution">
    <text evidence="1">The sequence shown here is derived from an EMBL/GenBank/DDBJ whole genome shotgun (WGS) entry which is preliminary data.</text>
</comment>
<dbReference type="Proteomes" id="UP001231189">
    <property type="component" value="Unassembled WGS sequence"/>
</dbReference>
<proteinExistence type="predicted"/>
<gene>
    <name evidence="1" type="ORF">QYE76_054577</name>
</gene>
<name>A0AAD8SXZ8_LOLMU</name>
<reference evidence="1" key="1">
    <citation type="submission" date="2023-07" db="EMBL/GenBank/DDBJ databases">
        <title>A chromosome-level genome assembly of Lolium multiflorum.</title>
        <authorList>
            <person name="Chen Y."/>
            <person name="Copetti D."/>
            <person name="Kolliker R."/>
            <person name="Studer B."/>
        </authorList>
    </citation>
    <scope>NUCLEOTIDE SEQUENCE</scope>
    <source>
        <strain evidence="1">02402/16</strain>
        <tissue evidence="1">Leaf</tissue>
    </source>
</reference>
<dbReference type="AlphaFoldDB" id="A0AAD8SXZ8"/>
<evidence type="ECO:0000313" key="2">
    <source>
        <dbReference type="Proteomes" id="UP001231189"/>
    </source>
</evidence>
<accession>A0AAD8SXZ8</accession>
<keyword evidence="2" id="KW-1185">Reference proteome</keyword>
<evidence type="ECO:0000313" key="1">
    <source>
        <dbReference type="EMBL" id="KAK1666418.1"/>
    </source>
</evidence>